<sequence>MSRKKYSFAELEGLIKQARRAGKKQEAWEAGRQKLLAKQKVRRQKKEARSQVLQAQENSRLQRQQRLGEIYDYFRREINKQNPSQSEYFTPHLSLPPDLARGLRKKSRQHPDYDFYAEFRRSPYLVYRLNKAGRDYLISQTNQAYQEELADQASRLRYLKDKIGELVPDSEIELDKYGNPKIKEGQVIRLESKKPGRMWSVYKNVPSLEEVMKKEVHDEAHRGYMEEYGTELEKDIFFNRRKNPFLCVIEAMVEHREANKQWHWSLQGEKTNVAVDYKQELQEQLRELGRKYPVYQKSLKNFAQKLGKVESEEKEWEEMDGAVDQKQLNDYYTTEELLKPESNLIPKLLTNEIVISPAPIIPFCQGCYNSPKPIPTVQQTQQFLGSILPTINRQLPNQEKLNSIFLVHQDKPAS</sequence>
<dbReference type="EMBL" id="CAJVQB010007409">
    <property type="protein sequence ID" value="CAG8702819.1"/>
    <property type="molecule type" value="Genomic_DNA"/>
</dbReference>
<gene>
    <name evidence="3" type="ORF">GMARGA_LOCUS12236</name>
</gene>
<evidence type="ECO:0000256" key="2">
    <source>
        <dbReference type="SAM" id="MobiDB-lite"/>
    </source>
</evidence>
<feature type="region of interest" description="Disordered" evidence="2">
    <location>
        <begin position="40"/>
        <end position="60"/>
    </location>
</feature>
<feature type="compositionally biased region" description="Polar residues" evidence="2">
    <location>
        <begin position="51"/>
        <end position="60"/>
    </location>
</feature>
<evidence type="ECO:0000313" key="3">
    <source>
        <dbReference type="EMBL" id="CAG8702819.1"/>
    </source>
</evidence>
<feature type="coiled-coil region" evidence="1">
    <location>
        <begin position="278"/>
        <end position="319"/>
    </location>
</feature>
<keyword evidence="1" id="KW-0175">Coiled coil</keyword>
<comment type="caution">
    <text evidence="3">The sequence shown here is derived from an EMBL/GenBank/DDBJ whole genome shotgun (WGS) entry which is preliminary data.</text>
</comment>
<name>A0ABN7UYK0_GIGMA</name>
<evidence type="ECO:0000256" key="1">
    <source>
        <dbReference type="SAM" id="Coils"/>
    </source>
</evidence>
<dbReference type="Proteomes" id="UP000789901">
    <property type="component" value="Unassembled WGS sequence"/>
</dbReference>
<reference evidence="3 4" key="1">
    <citation type="submission" date="2021-06" db="EMBL/GenBank/DDBJ databases">
        <authorList>
            <person name="Kallberg Y."/>
            <person name="Tangrot J."/>
            <person name="Rosling A."/>
        </authorList>
    </citation>
    <scope>NUCLEOTIDE SEQUENCE [LARGE SCALE GENOMIC DNA]</scope>
    <source>
        <strain evidence="3 4">120-4 pot B 10/14</strain>
    </source>
</reference>
<accession>A0ABN7UYK0</accession>
<keyword evidence="4" id="KW-1185">Reference proteome</keyword>
<organism evidence="3 4">
    <name type="scientific">Gigaspora margarita</name>
    <dbReference type="NCBI Taxonomy" id="4874"/>
    <lineage>
        <taxon>Eukaryota</taxon>
        <taxon>Fungi</taxon>
        <taxon>Fungi incertae sedis</taxon>
        <taxon>Mucoromycota</taxon>
        <taxon>Glomeromycotina</taxon>
        <taxon>Glomeromycetes</taxon>
        <taxon>Diversisporales</taxon>
        <taxon>Gigasporaceae</taxon>
        <taxon>Gigaspora</taxon>
    </lineage>
</organism>
<proteinExistence type="predicted"/>
<evidence type="ECO:0000313" key="4">
    <source>
        <dbReference type="Proteomes" id="UP000789901"/>
    </source>
</evidence>
<protein>
    <submittedName>
        <fullName evidence="3">43645_t:CDS:1</fullName>
    </submittedName>
</protein>